<reference evidence="4 5" key="1">
    <citation type="submission" date="2024-02" db="EMBL/GenBank/DDBJ databases">
        <title>A draft genome for the cacao thread blight pathogen Marasmius crinis-equi.</title>
        <authorList>
            <person name="Cohen S.P."/>
            <person name="Baruah I.K."/>
            <person name="Amoako-Attah I."/>
            <person name="Bukari Y."/>
            <person name="Meinhardt L.W."/>
            <person name="Bailey B.A."/>
        </authorList>
    </citation>
    <scope>NUCLEOTIDE SEQUENCE [LARGE SCALE GENOMIC DNA]</scope>
    <source>
        <strain evidence="4 5">GH-76</strain>
    </source>
</reference>
<dbReference type="PANTHER" id="PTHR48081">
    <property type="entry name" value="AB HYDROLASE SUPERFAMILY PROTEIN C4A8.06C"/>
    <property type="match status" value="1"/>
</dbReference>
<dbReference type="Gene3D" id="3.40.50.1820">
    <property type="entry name" value="alpha/beta hydrolase"/>
    <property type="match status" value="1"/>
</dbReference>
<dbReference type="Proteomes" id="UP001465976">
    <property type="component" value="Unassembled WGS sequence"/>
</dbReference>
<evidence type="ECO:0000313" key="5">
    <source>
        <dbReference type="Proteomes" id="UP001465976"/>
    </source>
</evidence>
<dbReference type="InterPro" id="IPR029058">
    <property type="entry name" value="AB_hydrolase_fold"/>
</dbReference>
<dbReference type="PANTHER" id="PTHR48081:SF3">
    <property type="entry name" value="ALPHA_BETA HYDROLASE FOLD-3 DOMAIN-CONTAINING PROTEIN"/>
    <property type="match status" value="1"/>
</dbReference>
<evidence type="ECO:0000256" key="1">
    <source>
        <dbReference type="ARBA" id="ARBA00022801"/>
    </source>
</evidence>
<feature type="domain" description="Alpha/beta hydrolase fold-3" evidence="3">
    <location>
        <begin position="36"/>
        <end position="151"/>
    </location>
</feature>
<sequence length="357" mass="39712">MEVPEPLTLVYKTCDGGPIKMDVYLPKNVNPSSGIVVYFHGGGLVVGNRKSWFPTWLQKRLDKAGHLLVCPDYRLIPCGGVTGHDILQDILDAFAFIRGPEFERALPTEGTFKVRPDRVAVAGTSSGGTCTYLAATHVQPRPRAAFSMYGMGGDFLTPYYYTPKTKPFFRGRELLDPEKFTEYLHPSIPLDPSQSISESLLEYHPDTSPTPGYPANPHMLLTRLYIQLGSFLDYYTGQHSPSLSASLRENTATTSTGDTETKKRLAEGIDDRHLDLFPSLSADSSWPPTLFVHGSEDTAVPVGESRYLHELLLKEGVPSELVVVEGKEHSFDYDPDAETHHHDLFDRVASFLDEHLK</sequence>
<dbReference type="InterPro" id="IPR013094">
    <property type="entry name" value="AB_hydrolase_3"/>
</dbReference>
<proteinExistence type="predicted"/>
<accession>A0ABR3F7I5</accession>
<gene>
    <name evidence="4" type="ORF">V5O48_010735</name>
</gene>
<keyword evidence="1" id="KW-0378">Hydrolase</keyword>
<comment type="caution">
    <text evidence="4">The sequence shown here is derived from an EMBL/GenBank/DDBJ whole genome shotgun (WGS) entry which is preliminary data.</text>
</comment>
<evidence type="ECO:0008006" key="6">
    <source>
        <dbReference type="Google" id="ProtNLM"/>
    </source>
</evidence>
<protein>
    <recommendedName>
        <fullName evidence="6">Alpha/beta-hydrolase</fullName>
    </recommendedName>
</protein>
<feature type="domain" description="Peptidase S9 prolyl oligopeptidase catalytic" evidence="2">
    <location>
        <begin position="285"/>
        <end position="357"/>
    </location>
</feature>
<evidence type="ECO:0000259" key="2">
    <source>
        <dbReference type="Pfam" id="PF00326"/>
    </source>
</evidence>
<dbReference type="Pfam" id="PF07859">
    <property type="entry name" value="Abhydrolase_3"/>
    <property type="match status" value="1"/>
</dbReference>
<keyword evidence="5" id="KW-1185">Reference proteome</keyword>
<dbReference type="SUPFAM" id="SSF53474">
    <property type="entry name" value="alpha/beta-Hydrolases"/>
    <property type="match status" value="1"/>
</dbReference>
<dbReference type="InterPro" id="IPR050300">
    <property type="entry name" value="GDXG_lipolytic_enzyme"/>
</dbReference>
<dbReference type="InterPro" id="IPR001375">
    <property type="entry name" value="Peptidase_S9_cat"/>
</dbReference>
<dbReference type="Pfam" id="PF00326">
    <property type="entry name" value="Peptidase_S9"/>
    <property type="match status" value="1"/>
</dbReference>
<evidence type="ECO:0000313" key="4">
    <source>
        <dbReference type="EMBL" id="KAL0571228.1"/>
    </source>
</evidence>
<evidence type="ECO:0000259" key="3">
    <source>
        <dbReference type="Pfam" id="PF07859"/>
    </source>
</evidence>
<organism evidence="4 5">
    <name type="scientific">Marasmius crinis-equi</name>
    <dbReference type="NCBI Taxonomy" id="585013"/>
    <lineage>
        <taxon>Eukaryota</taxon>
        <taxon>Fungi</taxon>
        <taxon>Dikarya</taxon>
        <taxon>Basidiomycota</taxon>
        <taxon>Agaricomycotina</taxon>
        <taxon>Agaricomycetes</taxon>
        <taxon>Agaricomycetidae</taxon>
        <taxon>Agaricales</taxon>
        <taxon>Marasmiineae</taxon>
        <taxon>Marasmiaceae</taxon>
        <taxon>Marasmius</taxon>
    </lineage>
</organism>
<dbReference type="EMBL" id="JBAHYK010000799">
    <property type="protein sequence ID" value="KAL0571228.1"/>
    <property type="molecule type" value="Genomic_DNA"/>
</dbReference>
<name>A0ABR3F7I5_9AGAR</name>